<gene>
    <name evidence="1" type="ORF">KSF_099000</name>
</gene>
<sequence>MTSYLASSTPSSTTAGTAVGSLFTPARRFQVVGYGLITIEITPLAPTVLLPVSISPEGGFIASVDDERILAIGEELQLPPNDTHHTCLLQGASLALGGSALLKVASEIMLATLSSDGEVRMSEKPEAYLQVTEGLPDGVQIWSHNSAAL</sequence>
<dbReference type="Proteomes" id="UP000597444">
    <property type="component" value="Unassembled WGS sequence"/>
</dbReference>
<accession>A0A8J3IZZ2</accession>
<organism evidence="1 2">
    <name type="scientific">Reticulibacter mediterranei</name>
    <dbReference type="NCBI Taxonomy" id="2778369"/>
    <lineage>
        <taxon>Bacteria</taxon>
        <taxon>Bacillati</taxon>
        <taxon>Chloroflexota</taxon>
        <taxon>Ktedonobacteria</taxon>
        <taxon>Ktedonobacterales</taxon>
        <taxon>Reticulibacteraceae</taxon>
        <taxon>Reticulibacter</taxon>
    </lineage>
</organism>
<proteinExistence type="predicted"/>
<evidence type="ECO:0000313" key="1">
    <source>
        <dbReference type="EMBL" id="GHO99852.1"/>
    </source>
</evidence>
<protein>
    <submittedName>
        <fullName evidence="1">Uncharacterized protein</fullName>
    </submittedName>
</protein>
<dbReference type="RefSeq" id="WP_220210467.1">
    <property type="nucleotide sequence ID" value="NZ_BNJK01000002.1"/>
</dbReference>
<name>A0A8J3IZZ2_9CHLR</name>
<dbReference type="EMBL" id="BNJK01000002">
    <property type="protein sequence ID" value="GHO99852.1"/>
    <property type="molecule type" value="Genomic_DNA"/>
</dbReference>
<evidence type="ECO:0000313" key="2">
    <source>
        <dbReference type="Proteomes" id="UP000597444"/>
    </source>
</evidence>
<dbReference type="AlphaFoldDB" id="A0A8J3IZZ2"/>
<comment type="caution">
    <text evidence="1">The sequence shown here is derived from an EMBL/GenBank/DDBJ whole genome shotgun (WGS) entry which is preliminary data.</text>
</comment>
<keyword evidence="2" id="KW-1185">Reference proteome</keyword>
<reference evidence="1" key="1">
    <citation type="submission" date="2020-10" db="EMBL/GenBank/DDBJ databases">
        <title>Taxonomic study of unclassified bacteria belonging to the class Ktedonobacteria.</title>
        <authorList>
            <person name="Yabe S."/>
            <person name="Wang C.M."/>
            <person name="Zheng Y."/>
            <person name="Sakai Y."/>
            <person name="Cavaletti L."/>
            <person name="Monciardini P."/>
            <person name="Donadio S."/>
        </authorList>
    </citation>
    <scope>NUCLEOTIDE SEQUENCE</scope>
    <source>
        <strain evidence="1">ID150040</strain>
    </source>
</reference>